<accession>A0A7S3FFJ0</accession>
<organism evidence="2">
    <name type="scientific">Haptolina ericina</name>
    <dbReference type="NCBI Taxonomy" id="156174"/>
    <lineage>
        <taxon>Eukaryota</taxon>
        <taxon>Haptista</taxon>
        <taxon>Haptophyta</taxon>
        <taxon>Prymnesiophyceae</taxon>
        <taxon>Prymnesiales</taxon>
        <taxon>Prymnesiaceae</taxon>
        <taxon>Haptolina</taxon>
    </lineage>
</organism>
<reference evidence="2" key="1">
    <citation type="submission" date="2021-01" db="EMBL/GenBank/DDBJ databases">
        <authorList>
            <person name="Corre E."/>
            <person name="Pelletier E."/>
            <person name="Niang G."/>
            <person name="Scheremetjew M."/>
            <person name="Finn R."/>
            <person name="Kale V."/>
            <person name="Holt S."/>
            <person name="Cochrane G."/>
            <person name="Meng A."/>
            <person name="Brown T."/>
            <person name="Cohen L."/>
        </authorList>
    </citation>
    <scope>NUCLEOTIDE SEQUENCE</scope>
    <source>
        <strain evidence="2">CCMP281</strain>
    </source>
</reference>
<feature type="signal peptide" evidence="1">
    <location>
        <begin position="1"/>
        <end position="18"/>
    </location>
</feature>
<dbReference type="EMBL" id="HBHX01064370">
    <property type="protein sequence ID" value="CAE0145049.1"/>
    <property type="molecule type" value="Transcribed_RNA"/>
</dbReference>
<dbReference type="AlphaFoldDB" id="A0A7S3FFJ0"/>
<evidence type="ECO:0000256" key="1">
    <source>
        <dbReference type="SAM" id="SignalP"/>
    </source>
</evidence>
<protein>
    <submittedName>
        <fullName evidence="2">Uncharacterized protein</fullName>
    </submittedName>
</protein>
<proteinExistence type="predicted"/>
<feature type="chain" id="PRO_5030935031" evidence="1">
    <location>
        <begin position="19"/>
        <end position="124"/>
    </location>
</feature>
<name>A0A7S3FFJ0_9EUKA</name>
<gene>
    <name evidence="2" type="ORF">HERI1096_LOCUS35644</name>
</gene>
<sequence length="124" mass="13500">MFRNVLLLCLVLLSTVQALVMQVVGGQLSARAAVGCQQSLGVCPCMGCRQNLKKEKRLRNRVNAFRFKKNDGFRRWTRPGQSTPEDLKKAEEDSAYFGLVFSYSAEAAAAEAQAAKEAPAASSA</sequence>
<evidence type="ECO:0000313" key="2">
    <source>
        <dbReference type="EMBL" id="CAE0145049.1"/>
    </source>
</evidence>
<keyword evidence="1" id="KW-0732">Signal</keyword>